<organism evidence="1 2">
    <name type="scientific">Moniliophthora roreri (strain MCA 2997)</name>
    <name type="common">Cocoa frosty pod rot fungus</name>
    <name type="synonym">Crinipellis roreri</name>
    <dbReference type="NCBI Taxonomy" id="1381753"/>
    <lineage>
        <taxon>Eukaryota</taxon>
        <taxon>Fungi</taxon>
        <taxon>Dikarya</taxon>
        <taxon>Basidiomycota</taxon>
        <taxon>Agaricomycotina</taxon>
        <taxon>Agaricomycetes</taxon>
        <taxon>Agaricomycetidae</taxon>
        <taxon>Agaricales</taxon>
        <taxon>Marasmiineae</taxon>
        <taxon>Marasmiaceae</taxon>
        <taxon>Moniliophthora</taxon>
    </lineage>
</organism>
<dbReference type="HOGENOM" id="CLU_2360212_0_0_1"/>
<dbReference type="AlphaFoldDB" id="V2WJH4"/>
<dbReference type="Proteomes" id="UP000017559">
    <property type="component" value="Unassembled WGS sequence"/>
</dbReference>
<gene>
    <name evidence="1" type="ORF">Moror_12003</name>
</gene>
<name>V2WJH4_MONRO</name>
<evidence type="ECO:0000313" key="1">
    <source>
        <dbReference type="EMBL" id="ESK87003.1"/>
    </source>
</evidence>
<evidence type="ECO:0000313" key="2">
    <source>
        <dbReference type="Proteomes" id="UP000017559"/>
    </source>
</evidence>
<sequence>MVNAGTILTLCDPVARPRNDFEKWSVSNWVVIELTYRPSLINEVANFTNGVVHVARTTSRRLAIGPYFWRTNANARIGERSTFINHSSIVIRNIGA</sequence>
<protein>
    <submittedName>
        <fullName evidence="1">Uncharacterized protein</fullName>
    </submittedName>
</protein>
<accession>V2WJH4</accession>
<dbReference type="KEGG" id="mrr:Moror_12003"/>
<proteinExistence type="predicted"/>
<comment type="caution">
    <text evidence="1">The sequence shown here is derived from an EMBL/GenBank/DDBJ whole genome shotgun (WGS) entry which is preliminary data.</text>
</comment>
<dbReference type="EMBL" id="AWSO01000854">
    <property type="protein sequence ID" value="ESK87003.1"/>
    <property type="molecule type" value="Genomic_DNA"/>
</dbReference>
<keyword evidence="2" id="KW-1185">Reference proteome</keyword>
<reference evidence="1 2" key="1">
    <citation type="journal article" date="2014" name="BMC Genomics">
        <title>Genome and secretome analysis of the hemibiotrophic fungal pathogen, Moniliophthora roreri, which causes frosty pod rot disease of cacao: mechanisms of the biotrophic and necrotrophic phases.</title>
        <authorList>
            <person name="Meinhardt L.W."/>
            <person name="Costa G.G.L."/>
            <person name="Thomazella D.P.T."/>
            <person name="Teixeira P.J.P.L."/>
            <person name="Carazzolle M.F."/>
            <person name="Schuster S.C."/>
            <person name="Carlson J.E."/>
            <person name="Guiltinan M.J."/>
            <person name="Mieczkowski P."/>
            <person name="Farmer A."/>
            <person name="Ramaraj T."/>
            <person name="Crozier J."/>
            <person name="Davis R.E."/>
            <person name="Shao J."/>
            <person name="Melnick R.L."/>
            <person name="Pereira G.A.G."/>
            <person name="Bailey B.A."/>
        </authorList>
    </citation>
    <scope>NUCLEOTIDE SEQUENCE [LARGE SCALE GENOMIC DNA]</scope>
    <source>
        <strain evidence="1 2">MCA 2997</strain>
    </source>
</reference>